<protein>
    <recommendedName>
        <fullName evidence="3">NADH dehydrogenase [ubiquinone] 1 alpha subcomplex assembly factor 4</fullName>
    </recommendedName>
</protein>
<organism evidence="5 6">
    <name type="scientific">Geotrypetes seraphini</name>
    <name type="common">Gaboon caecilian</name>
    <name type="synonym">Caecilia seraphini</name>
    <dbReference type="NCBI Taxonomy" id="260995"/>
    <lineage>
        <taxon>Eukaryota</taxon>
        <taxon>Metazoa</taxon>
        <taxon>Chordata</taxon>
        <taxon>Craniata</taxon>
        <taxon>Vertebrata</taxon>
        <taxon>Euteleostomi</taxon>
        <taxon>Amphibia</taxon>
        <taxon>Gymnophiona</taxon>
        <taxon>Geotrypetes</taxon>
    </lineage>
</organism>
<sequence>MGARVSRALRNFNLESRAHREIGREKPASAPRHPSSVPGKPNEIQEEIAQKNNHLLLLLKDVYVASADPPMEVKSQSNSDKQIESRVPKMTFKYDAWGIMDPTSIPKGKLSVVEALSALSNHKNSPETWTAEKIAEEYILEVKDVKALLEFFIPFDLKLIPPKDAKQMTST</sequence>
<evidence type="ECO:0000256" key="1">
    <source>
        <dbReference type="ARBA" id="ARBA00010698"/>
    </source>
</evidence>
<dbReference type="GO" id="GO:0005739">
    <property type="term" value="C:mitochondrion"/>
    <property type="evidence" value="ECO:0007669"/>
    <property type="project" value="TreeGrafter"/>
</dbReference>
<evidence type="ECO:0000313" key="5">
    <source>
        <dbReference type="Proteomes" id="UP000515159"/>
    </source>
</evidence>
<dbReference type="Pfam" id="PF06784">
    <property type="entry name" value="UPF0240"/>
    <property type="match status" value="1"/>
</dbReference>
<feature type="region of interest" description="Disordered" evidence="4">
    <location>
        <begin position="15"/>
        <end position="42"/>
    </location>
</feature>
<dbReference type="PANTHER" id="PTHR13338">
    <property type="entry name" value="UPF0240 PROTEIN"/>
    <property type="match status" value="1"/>
</dbReference>
<evidence type="ECO:0000256" key="2">
    <source>
        <dbReference type="ARBA" id="ARBA00011265"/>
    </source>
</evidence>
<dbReference type="InterPro" id="IPR009622">
    <property type="entry name" value="NDUFAF4"/>
</dbReference>
<evidence type="ECO:0000256" key="4">
    <source>
        <dbReference type="SAM" id="MobiDB-lite"/>
    </source>
</evidence>
<dbReference type="PANTHER" id="PTHR13338:SF4">
    <property type="entry name" value="NADH DEHYDROGENASE [UBIQUINONE] 1 ALPHA SUBCOMPLEX ASSEMBLY FACTOR 4"/>
    <property type="match status" value="1"/>
</dbReference>
<dbReference type="FunCoup" id="A0A6P8QYI5">
    <property type="interactions" value="1064"/>
</dbReference>
<dbReference type="GO" id="GO:0032981">
    <property type="term" value="P:mitochondrial respiratory chain complex I assembly"/>
    <property type="evidence" value="ECO:0007669"/>
    <property type="project" value="InterPro"/>
</dbReference>
<dbReference type="InParanoid" id="A0A6P8QYI5"/>
<accession>A0A6P8QYI5</accession>
<proteinExistence type="inferred from homology"/>
<name>A0A6P8QYI5_GEOSA</name>
<feature type="compositionally biased region" description="Basic and acidic residues" evidence="4">
    <location>
        <begin position="16"/>
        <end position="27"/>
    </location>
</feature>
<keyword evidence="5" id="KW-1185">Reference proteome</keyword>
<evidence type="ECO:0000313" key="6">
    <source>
        <dbReference type="RefSeq" id="XP_033791616.1"/>
    </source>
</evidence>
<dbReference type="KEGG" id="gsh:117356479"/>
<comment type="similarity">
    <text evidence="1">Belongs to the NDUFAF4 family.</text>
</comment>
<comment type="subunit">
    <text evidence="2">Binds calmodulin. Interacts with NDUFAF3.</text>
</comment>
<dbReference type="RefSeq" id="XP_033791616.1">
    <property type="nucleotide sequence ID" value="XM_033935725.1"/>
</dbReference>
<dbReference type="Proteomes" id="UP000515159">
    <property type="component" value="Chromosome 3"/>
</dbReference>
<dbReference type="OrthoDB" id="2434756at2759"/>
<evidence type="ECO:0000256" key="3">
    <source>
        <dbReference type="ARBA" id="ARBA00021777"/>
    </source>
</evidence>
<dbReference type="GeneID" id="117356479"/>
<gene>
    <name evidence="6" type="primary">NDUFAF4</name>
</gene>
<dbReference type="AlphaFoldDB" id="A0A6P8QYI5"/>
<reference evidence="6" key="1">
    <citation type="submission" date="2025-08" db="UniProtKB">
        <authorList>
            <consortium name="RefSeq"/>
        </authorList>
    </citation>
    <scope>IDENTIFICATION</scope>
</reference>
<dbReference type="CTD" id="29078"/>